<feature type="region of interest" description="Disordered" evidence="1">
    <location>
        <begin position="78"/>
        <end position="98"/>
    </location>
</feature>
<feature type="signal peptide" evidence="2">
    <location>
        <begin position="1"/>
        <end position="28"/>
    </location>
</feature>
<proteinExistence type="predicted"/>
<keyword evidence="4" id="KW-1185">Reference proteome</keyword>
<evidence type="ECO:0000256" key="1">
    <source>
        <dbReference type="SAM" id="MobiDB-lite"/>
    </source>
</evidence>
<gene>
    <name evidence="3" type="ORF">QF035_009001</name>
</gene>
<name>A0ABU0T9C9_9ACTN</name>
<evidence type="ECO:0000313" key="4">
    <source>
        <dbReference type="Proteomes" id="UP001230328"/>
    </source>
</evidence>
<sequence length="98" mass="10180">MFARRTAVLIATAAAVVVPLLSAPAATAAPTAASKTVWSCPDKPPLPYTLHANAVTIRSKASTKTTAVGVLCKSPPPLRSFFSSAQGSPYTPSPFLRR</sequence>
<keyword evidence="2" id="KW-0732">Signal</keyword>
<comment type="caution">
    <text evidence="3">The sequence shown here is derived from an EMBL/GenBank/DDBJ whole genome shotgun (WGS) entry which is preliminary data.</text>
</comment>
<dbReference type="Proteomes" id="UP001230328">
    <property type="component" value="Unassembled WGS sequence"/>
</dbReference>
<accession>A0ABU0T9C9</accession>
<organism evidence="3 4">
    <name type="scientific">Streptomyces umbrinus</name>
    <dbReference type="NCBI Taxonomy" id="67370"/>
    <lineage>
        <taxon>Bacteria</taxon>
        <taxon>Bacillati</taxon>
        <taxon>Actinomycetota</taxon>
        <taxon>Actinomycetes</taxon>
        <taxon>Kitasatosporales</taxon>
        <taxon>Streptomycetaceae</taxon>
        <taxon>Streptomyces</taxon>
        <taxon>Streptomyces phaeochromogenes group</taxon>
    </lineage>
</organism>
<dbReference type="RefSeq" id="WP_307527545.1">
    <property type="nucleotide sequence ID" value="NZ_JAUSZI010000002.1"/>
</dbReference>
<evidence type="ECO:0000256" key="2">
    <source>
        <dbReference type="SAM" id="SignalP"/>
    </source>
</evidence>
<dbReference type="EMBL" id="JAUSZI010000002">
    <property type="protein sequence ID" value="MDQ1031419.1"/>
    <property type="molecule type" value="Genomic_DNA"/>
</dbReference>
<feature type="chain" id="PRO_5046314067" description="Secreted protein" evidence="2">
    <location>
        <begin position="29"/>
        <end position="98"/>
    </location>
</feature>
<feature type="compositionally biased region" description="Polar residues" evidence="1">
    <location>
        <begin position="81"/>
        <end position="90"/>
    </location>
</feature>
<evidence type="ECO:0000313" key="3">
    <source>
        <dbReference type="EMBL" id="MDQ1031419.1"/>
    </source>
</evidence>
<protein>
    <recommendedName>
        <fullName evidence="5">Secreted protein</fullName>
    </recommendedName>
</protein>
<evidence type="ECO:0008006" key="5">
    <source>
        <dbReference type="Google" id="ProtNLM"/>
    </source>
</evidence>
<reference evidence="3 4" key="1">
    <citation type="submission" date="2023-07" db="EMBL/GenBank/DDBJ databases">
        <title>Comparative genomics of wheat-associated soil bacteria to identify genetic determinants of phenazine resistance.</title>
        <authorList>
            <person name="Mouncey N."/>
        </authorList>
    </citation>
    <scope>NUCLEOTIDE SEQUENCE [LARGE SCALE GENOMIC DNA]</scope>
    <source>
        <strain evidence="3 4">V2I4</strain>
    </source>
</reference>